<evidence type="ECO:0000313" key="4">
    <source>
        <dbReference type="Proteomes" id="UP000046395"/>
    </source>
</evidence>
<dbReference type="GO" id="GO:0016442">
    <property type="term" value="C:RISC complex"/>
    <property type="evidence" value="ECO:0007669"/>
    <property type="project" value="TreeGrafter"/>
</dbReference>
<dbReference type="CDD" id="cd10845">
    <property type="entry name" value="DSRM_RNAse_III_family"/>
    <property type="match status" value="1"/>
</dbReference>
<dbReference type="GO" id="GO:0030422">
    <property type="term" value="P:siRNA processing"/>
    <property type="evidence" value="ECO:0007669"/>
    <property type="project" value="TreeGrafter"/>
</dbReference>
<dbReference type="Proteomes" id="UP000046395">
    <property type="component" value="Unassembled WGS sequence"/>
</dbReference>
<name>A0A5S6QPC2_TRIMR</name>
<accession>A0A5S6QPC2</accession>
<dbReference type="SMART" id="SM00358">
    <property type="entry name" value="DSRM"/>
    <property type="match status" value="2"/>
</dbReference>
<dbReference type="PROSITE" id="PS50137">
    <property type="entry name" value="DS_RBD"/>
    <property type="match status" value="2"/>
</dbReference>
<dbReference type="WBParaSite" id="TMUE_2000009206.1">
    <property type="protein sequence ID" value="TMUE_2000009206.1"/>
    <property type="gene ID" value="WBGene00294751"/>
</dbReference>
<evidence type="ECO:0000313" key="5">
    <source>
        <dbReference type="WBParaSite" id="TMUE_2000009206.1"/>
    </source>
</evidence>
<dbReference type="AlphaFoldDB" id="A0A5S6QPC2"/>
<dbReference type="InterPro" id="IPR051247">
    <property type="entry name" value="RLC_Component"/>
</dbReference>
<dbReference type="GO" id="GO:0005737">
    <property type="term" value="C:cytoplasm"/>
    <property type="evidence" value="ECO:0007669"/>
    <property type="project" value="TreeGrafter"/>
</dbReference>
<evidence type="ECO:0000256" key="1">
    <source>
        <dbReference type="ARBA" id="ARBA00022884"/>
    </source>
</evidence>
<dbReference type="Gene3D" id="3.30.160.20">
    <property type="match status" value="2"/>
</dbReference>
<dbReference type="GO" id="GO:0003725">
    <property type="term" value="F:double-stranded RNA binding"/>
    <property type="evidence" value="ECO:0007669"/>
    <property type="project" value="TreeGrafter"/>
</dbReference>
<evidence type="ECO:0000259" key="3">
    <source>
        <dbReference type="PROSITE" id="PS50137"/>
    </source>
</evidence>
<dbReference type="SUPFAM" id="SSF54768">
    <property type="entry name" value="dsRNA-binding domain-like"/>
    <property type="match status" value="2"/>
</dbReference>
<feature type="domain" description="DRBM" evidence="3">
    <location>
        <begin position="1"/>
        <end position="67"/>
    </location>
</feature>
<dbReference type="GO" id="GO:0005634">
    <property type="term" value="C:nucleus"/>
    <property type="evidence" value="ECO:0007669"/>
    <property type="project" value="TreeGrafter"/>
</dbReference>
<dbReference type="GO" id="GO:0035197">
    <property type="term" value="F:siRNA binding"/>
    <property type="evidence" value="ECO:0007669"/>
    <property type="project" value="TreeGrafter"/>
</dbReference>
<keyword evidence="1 2" id="KW-0694">RNA-binding</keyword>
<dbReference type="STRING" id="70415.A0A5S6QPC2"/>
<dbReference type="InterPro" id="IPR014720">
    <property type="entry name" value="dsRBD_dom"/>
</dbReference>
<feature type="domain" description="DRBM" evidence="3">
    <location>
        <begin position="150"/>
        <end position="184"/>
    </location>
</feature>
<dbReference type="PANTHER" id="PTHR46205">
    <property type="entry name" value="LOQUACIOUS, ISOFORM B"/>
    <property type="match status" value="1"/>
</dbReference>
<dbReference type="Pfam" id="PF00035">
    <property type="entry name" value="dsrm"/>
    <property type="match status" value="2"/>
</dbReference>
<organism evidence="4 5">
    <name type="scientific">Trichuris muris</name>
    <name type="common">Mouse whipworm</name>
    <dbReference type="NCBI Taxonomy" id="70415"/>
    <lineage>
        <taxon>Eukaryota</taxon>
        <taxon>Metazoa</taxon>
        <taxon>Ecdysozoa</taxon>
        <taxon>Nematoda</taxon>
        <taxon>Enoplea</taxon>
        <taxon>Dorylaimia</taxon>
        <taxon>Trichinellida</taxon>
        <taxon>Trichuridae</taxon>
        <taxon>Trichuris</taxon>
    </lineage>
</organism>
<dbReference type="GO" id="GO:0070578">
    <property type="term" value="C:RISC-loading complex"/>
    <property type="evidence" value="ECO:0007669"/>
    <property type="project" value="TreeGrafter"/>
</dbReference>
<proteinExistence type="predicted"/>
<dbReference type="GO" id="GO:0070920">
    <property type="term" value="P:regulation of regulatory ncRNA processing"/>
    <property type="evidence" value="ECO:0007669"/>
    <property type="project" value="TreeGrafter"/>
</dbReference>
<keyword evidence="4" id="KW-1185">Reference proteome</keyword>
<reference evidence="5" key="1">
    <citation type="submission" date="2019-12" db="UniProtKB">
        <authorList>
            <consortium name="WormBaseParasite"/>
        </authorList>
    </citation>
    <scope>IDENTIFICATION</scope>
</reference>
<protein>
    <submittedName>
        <fullName evidence="5">DRBM domain-containing protein</fullName>
    </submittedName>
</protein>
<evidence type="ECO:0000256" key="2">
    <source>
        <dbReference type="PROSITE-ProRule" id="PRU00266"/>
    </source>
</evidence>
<dbReference type="PANTHER" id="PTHR46205:SF3">
    <property type="entry name" value="LOQUACIOUS, ISOFORM B"/>
    <property type="match status" value="1"/>
</dbReference>
<sequence length="312" mass="33375">MVLLNRYCMKHQIKPSYELVSTTGPNHCPVFTIRLTVGSKFSGTGTGSTKQVARQNATLDMFEKLVQQGQHVQWGLPADCEEALRIINTRGAQDKLAPIHFAPDAGIMERAGSRLAAAPSQLHLSLIKKCKRAPQYADVSSSTASGCSAVQVVLEDGTTALGVAPSKKLAKQIAAFKALEILPATGNSRSTSLVGPLVEANKQGASNDATVEICETATAKFPGNMLDKIDKVQGRIFHDVPNSDHVNLLIAMCNSKGWQWTFTEAVVAQADCKVVFLLLPKGQTFGGQGVDVEAAKCVAAHQALIYFRIIGC</sequence>